<keyword evidence="2" id="KW-0963">Cytoplasm</keyword>
<feature type="compositionally biased region" description="Basic and acidic residues" evidence="4">
    <location>
        <begin position="552"/>
        <end position="565"/>
    </location>
</feature>
<dbReference type="GO" id="GO:0003729">
    <property type="term" value="F:mRNA binding"/>
    <property type="evidence" value="ECO:0007669"/>
    <property type="project" value="TreeGrafter"/>
</dbReference>
<feature type="compositionally biased region" description="Basic and acidic residues" evidence="4">
    <location>
        <begin position="598"/>
        <end position="659"/>
    </location>
</feature>
<feature type="region of interest" description="Disordered" evidence="4">
    <location>
        <begin position="224"/>
        <end position="368"/>
    </location>
</feature>
<evidence type="ECO:0000256" key="3">
    <source>
        <dbReference type="ARBA" id="ARBA00022884"/>
    </source>
</evidence>
<feature type="compositionally biased region" description="Basic and acidic residues" evidence="4">
    <location>
        <begin position="28"/>
        <end position="41"/>
    </location>
</feature>
<dbReference type="GO" id="GO:0005737">
    <property type="term" value="C:cytoplasm"/>
    <property type="evidence" value="ECO:0007669"/>
    <property type="project" value="UniProtKB-SubCell"/>
</dbReference>
<evidence type="ECO:0000313" key="6">
    <source>
        <dbReference type="EMBL" id="CAG7815784.1"/>
    </source>
</evidence>
<dbReference type="GO" id="GO:1990247">
    <property type="term" value="F:N6-methyladenosine-containing RNA reader activity"/>
    <property type="evidence" value="ECO:0007669"/>
    <property type="project" value="TreeGrafter"/>
</dbReference>
<dbReference type="PANTHER" id="PTHR12357:SF89">
    <property type="entry name" value="YTH DOMAIN-CONTAINING FAMILY PROTEIN"/>
    <property type="match status" value="1"/>
</dbReference>
<feature type="compositionally biased region" description="Pro residues" evidence="4">
    <location>
        <begin position="349"/>
        <end position="359"/>
    </location>
</feature>
<evidence type="ECO:0000256" key="1">
    <source>
        <dbReference type="ARBA" id="ARBA00004496"/>
    </source>
</evidence>
<evidence type="ECO:0000256" key="2">
    <source>
        <dbReference type="ARBA" id="ARBA00022490"/>
    </source>
</evidence>
<dbReference type="InterPro" id="IPR045168">
    <property type="entry name" value="YTH_prot"/>
</dbReference>
<feature type="region of interest" description="Disordered" evidence="4">
    <location>
        <begin position="537"/>
        <end position="669"/>
    </location>
</feature>
<keyword evidence="3" id="KW-0694">RNA-binding</keyword>
<comment type="caution">
    <text evidence="6">The sequence shown here is derived from an EMBL/GenBank/DDBJ whole genome shotgun (WGS) entry which is preliminary data.</text>
</comment>
<keyword evidence="7" id="KW-1185">Reference proteome</keyword>
<name>A0A8J2KMI4_9HEXA</name>
<dbReference type="PANTHER" id="PTHR12357">
    <property type="entry name" value="YTH YT521-B HOMOLOGY DOMAIN-CONTAINING"/>
    <property type="match status" value="1"/>
</dbReference>
<feature type="compositionally biased region" description="Polar residues" evidence="4">
    <location>
        <begin position="1"/>
        <end position="20"/>
    </location>
</feature>
<evidence type="ECO:0000259" key="5">
    <source>
        <dbReference type="PROSITE" id="PS50882"/>
    </source>
</evidence>
<dbReference type="CDD" id="cd21134">
    <property type="entry name" value="YTH"/>
    <property type="match status" value="1"/>
</dbReference>
<organism evidence="6 7">
    <name type="scientific">Allacma fusca</name>
    <dbReference type="NCBI Taxonomy" id="39272"/>
    <lineage>
        <taxon>Eukaryota</taxon>
        <taxon>Metazoa</taxon>
        <taxon>Ecdysozoa</taxon>
        <taxon>Arthropoda</taxon>
        <taxon>Hexapoda</taxon>
        <taxon>Collembola</taxon>
        <taxon>Symphypleona</taxon>
        <taxon>Sminthuridae</taxon>
        <taxon>Allacma</taxon>
    </lineage>
</organism>
<dbReference type="GO" id="GO:0061157">
    <property type="term" value="P:mRNA destabilization"/>
    <property type="evidence" value="ECO:0007669"/>
    <property type="project" value="TreeGrafter"/>
</dbReference>
<dbReference type="Proteomes" id="UP000708208">
    <property type="component" value="Unassembled WGS sequence"/>
</dbReference>
<comment type="subcellular location">
    <subcellularLocation>
        <location evidence="1">Cytoplasm</location>
    </subcellularLocation>
</comment>
<dbReference type="EMBL" id="CAJVCH010352368">
    <property type="protein sequence ID" value="CAG7815784.1"/>
    <property type="molecule type" value="Genomic_DNA"/>
</dbReference>
<feature type="compositionally biased region" description="Pro residues" evidence="4">
    <location>
        <begin position="278"/>
        <end position="292"/>
    </location>
</feature>
<sequence length="669" mass="74272">MSTGVSDHQRSKGQGNSNKIYNKFPNGPKDHHGADHDDVDSWRGQQQQQQQQHHQGYASSMATTSDPYMSSYYGASFQYPATTFGVSDGGPWSTNGGDMAFLSGGYSTGMHESASGHYNIDGMFGGGNGGSFGNFGGQPGPGFGYGFHGNGDYNTWGQPQPRKHYDDYYRDSMYGDERGVKMVEQSMGGLNLNEKDHGGLKELKEMMQPSGGGGKKTTWASIASQPAKPQSLMKKKPGMPPPPIIPGTWENKNGTVAKAPIAAPVQAPHPPAWERPKVPPPTAPPQPPPSQGPVPGMQGGPARGYQSGQPHSQMGYMPSQQPHPPPPASMQQHNHSQVQPHPPMNHSTPAPPPQPPQPKYPDELKIKNEYNPPEFDMQAEGARFFVIKSYSEDDIHRSIKYDIWCSTEHGNNRLDQAYRERDGKGPVFLFFSVNGSGHFCGMAQMISAVDYEASSSVWSQDKWKGQFKVKWVYVKDVPNNALRHIKLENNENKPVTNSRDTQEVPFEKGKQVLKILHTFQHTTSIFDDFIHYEERQKEEDQRRVVHQVSPHNEVHDRGMRNERGGHVSRGGHHHGDRGGHGGPGPGPGPGGPHSNHHRDREMNNHRDNPRDPRDHRGDRDGHGRMDRNDHRGPPPDRDHYGGGRSFDRDFHPRDRDHRGGGRGRGPPRN</sequence>
<evidence type="ECO:0000313" key="7">
    <source>
        <dbReference type="Proteomes" id="UP000708208"/>
    </source>
</evidence>
<dbReference type="AlphaFoldDB" id="A0A8J2KMI4"/>
<feature type="compositionally biased region" description="Low complexity" evidence="4">
    <location>
        <begin position="45"/>
        <end position="55"/>
    </location>
</feature>
<proteinExistence type="predicted"/>
<accession>A0A8J2KMI4</accession>
<feature type="region of interest" description="Disordered" evidence="4">
    <location>
        <begin position="1"/>
        <end position="61"/>
    </location>
</feature>
<evidence type="ECO:0000256" key="4">
    <source>
        <dbReference type="SAM" id="MobiDB-lite"/>
    </source>
</evidence>
<dbReference type="Pfam" id="PF04146">
    <property type="entry name" value="YTH"/>
    <property type="match status" value="1"/>
</dbReference>
<dbReference type="InterPro" id="IPR007275">
    <property type="entry name" value="YTH_domain"/>
</dbReference>
<feature type="domain" description="YTH" evidence="5">
    <location>
        <begin position="382"/>
        <end position="516"/>
    </location>
</feature>
<protein>
    <recommendedName>
        <fullName evidence="5">YTH domain-containing protein</fullName>
    </recommendedName>
</protein>
<reference evidence="6" key="1">
    <citation type="submission" date="2021-06" db="EMBL/GenBank/DDBJ databases">
        <authorList>
            <person name="Hodson N. C."/>
            <person name="Mongue J. A."/>
            <person name="Jaron S. K."/>
        </authorList>
    </citation>
    <scope>NUCLEOTIDE SEQUENCE</scope>
</reference>
<dbReference type="FunFam" id="3.10.590.10:FF:000001">
    <property type="entry name" value="YTH domain family 1, isoform CRA_a"/>
    <property type="match status" value="1"/>
</dbReference>
<dbReference type="PROSITE" id="PS50882">
    <property type="entry name" value="YTH"/>
    <property type="match status" value="1"/>
</dbReference>
<gene>
    <name evidence="6" type="ORF">AFUS01_LOCUS26438</name>
</gene>
<dbReference type="OrthoDB" id="306690at2759"/>